<dbReference type="SUPFAM" id="SSF53335">
    <property type="entry name" value="S-adenosyl-L-methionine-dependent methyltransferases"/>
    <property type="match status" value="1"/>
</dbReference>
<keyword evidence="2 6" id="KW-0698">rRNA processing</keyword>
<dbReference type="PANTHER" id="PTHR31760:SF0">
    <property type="entry name" value="S-ADENOSYL-L-METHIONINE-DEPENDENT METHYLTRANSFERASES SUPERFAMILY PROTEIN"/>
    <property type="match status" value="1"/>
</dbReference>
<dbReference type="Proteomes" id="UP000192393">
    <property type="component" value="Unassembled WGS sequence"/>
</dbReference>
<dbReference type="GO" id="GO:0070043">
    <property type="term" value="F:rRNA (guanine-N7-)-methyltransferase activity"/>
    <property type="evidence" value="ECO:0007669"/>
    <property type="project" value="UniProtKB-UniRule"/>
</dbReference>
<dbReference type="NCBIfam" id="TIGR00138">
    <property type="entry name" value="rsmG_gidB"/>
    <property type="match status" value="1"/>
</dbReference>
<proteinExistence type="inferred from homology"/>
<evidence type="ECO:0000256" key="3">
    <source>
        <dbReference type="ARBA" id="ARBA00022603"/>
    </source>
</evidence>
<evidence type="ECO:0000313" key="7">
    <source>
        <dbReference type="EMBL" id="SMC48851.1"/>
    </source>
</evidence>
<dbReference type="InterPro" id="IPR029063">
    <property type="entry name" value="SAM-dependent_MTases_sf"/>
</dbReference>
<dbReference type="Gene3D" id="3.40.50.150">
    <property type="entry name" value="Vaccinia Virus protein VP39"/>
    <property type="match status" value="1"/>
</dbReference>
<dbReference type="AlphaFoldDB" id="A0A1W1ZLD1"/>
<feature type="binding site" evidence="6">
    <location>
        <position position="135"/>
    </location>
    <ligand>
        <name>S-adenosyl-L-methionine</name>
        <dbReference type="ChEBI" id="CHEBI:59789"/>
    </ligand>
</feature>
<reference evidence="7 8" key="1">
    <citation type="submission" date="2017-04" db="EMBL/GenBank/DDBJ databases">
        <authorList>
            <person name="Afonso C.L."/>
            <person name="Miller P.J."/>
            <person name="Scott M.A."/>
            <person name="Spackman E."/>
            <person name="Goraichik I."/>
            <person name="Dimitrov K.M."/>
            <person name="Suarez D.L."/>
            <person name="Swayne D.E."/>
        </authorList>
    </citation>
    <scope>NUCLEOTIDE SEQUENCE [LARGE SCALE GENOMIC DNA]</scope>
    <source>
        <strain evidence="7 8">CGMCC 1.12708</strain>
    </source>
</reference>
<accession>A0A1W1ZLD1</accession>
<protein>
    <recommendedName>
        <fullName evidence="6">Ribosomal RNA small subunit methyltransferase G</fullName>
        <ecNumber evidence="6">2.1.1.-</ecNumber>
    </recommendedName>
    <alternativeName>
        <fullName evidence="6">16S rRNA 7-methylguanosine methyltransferase</fullName>
        <shortName evidence="6">16S rRNA m7G methyltransferase</shortName>
    </alternativeName>
</protein>
<keyword evidence="8" id="KW-1185">Reference proteome</keyword>
<comment type="function">
    <text evidence="6">Specifically methylates the N7 position of a guanine in 16S rRNA.</text>
</comment>
<keyword evidence="5 6" id="KW-0949">S-adenosyl-L-methionine</keyword>
<sequence>MNEILKYFPDLTQKQIEQFSALKDLYFEWNEKINVISRKDIDELYTKHVLHSLAIAKVISFENGTQVLDVGTGGGFPGIPLAIMFPEVEFHLVDSITKKILVVNEVSSAIGLTNLKAEAKRAEQIKSKFDFVVSRAVTAMPKFVEWIEDKFESKEQNSMPNGILYLKGGDLEEELFTFPQAQIFEIPDYFDEPFFETKKVVYISAKSL</sequence>
<keyword evidence="3 6" id="KW-0489">Methyltransferase</keyword>
<evidence type="ECO:0000256" key="4">
    <source>
        <dbReference type="ARBA" id="ARBA00022679"/>
    </source>
</evidence>
<dbReference type="HAMAP" id="MF_00074">
    <property type="entry name" value="16SrRNA_methyltr_G"/>
    <property type="match status" value="1"/>
</dbReference>
<dbReference type="PANTHER" id="PTHR31760">
    <property type="entry name" value="S-ADENOSYL-L-METHIONINE-DEPENDENT METHYLTRANSFERASES SUPERFAMILY PROTEIN"/>
    <property type="match status" value="1"/>
</dbReference>
<feature type="binding site" evidence="6">
    <location>
        <position position="71"/>
    </location>
    <ligand>
        <name>S-adenosyl-L-methionine</name>
        <dbReference type="ChEBI" id="CHEBI:59789"/>
    </ligand>
</feature>
<dbReference type="EMBL" id="FWXS01000003">
    <property type="protein sequence ID" value="SMC48851.1"/>
    <property type="molecule type" value="Genomic_DNA"/>
</dbReference>
<feature type="binding site" evidence="6">
    <location>
        <position position="76"/>
    </location>
    <ligand>
        <name>S-adenosyl-L-methionine</name>
        <dbReference type="ChEBI" id="CHEBI:59789"/>
    </ligand>
</feature>
<dbReference type="InterPro" id="IPR003682">
    <property type="entry name" value="rRNA_ssu_MeTfrase_G"/>
</dbReference>
<organism evidence="7 8">
    <name type="scientific">Moheibacter sediminis</name>
    <dbReference type="NCBI Taxonomy" id="1434700"/>
    <lineage>
        <taxon>Bacteria</taxon>
        <taxon>Pseudomonadati</taxon>
        <taxon>Bacteroidota</taxon>
        <taxon>Flavobacteriia</taxon>
        <taxon>Flavobacteriales</taxon>
        <taxon>Weeksellaceae</taxon>
        <taxon>Moheibacter</taxon>
    </lineage>
</organism>
<dbReference type="EC" id="2.1.1.-" evidence="6"/>
<dbReference type="RefSeq" id="WP_084016624.1">
    <property type="nucleotide sequence ID" value="NZ_FWXS01000003.1"/>
</dbReference>
<comment type="subcellular location">
    <subcellularLocation>
        <location evidence="6">Cytoplasm</location>
    </subcellularLocation>
</comment>
<dbReference type="OrthoDB" id="9808773at2"/>
<evidence type="ECO:0000313" key="8">
    <source>
        <dbReference type="Proteomes" id="UP000192393"/>
    </source>
</evidence>
<evidence type="ECO:0000256" key="6">
    <source>
        <dbReference type="HAMAP-Rule" id="MF_00074"/>
    </source>
</evidence>
<dbReference type="PIRSF" id="PIRSF003078">
    <property type="entry name" value="GidB"/>
    <property type="match status" value="1"/>
</dbReference>
<comment type="similarity">
    <text evidence="6">Belongs to the methyltransferase superfamily. RNA methyltransferase RsmG family.</text>
</comment>
<gene>
    <name evidence="6" type="primary">rsmG</name>
    <name evidence="7" type="ORF">SAMN06296427_10323</name>
</gene>
<dbReference type="GO" id="GO:0005829">
    <property type="term" value="C:cytosol"/>
    <property type="evidence" value="ECO:0007669"/>
    <property type="project" value="TreeGrafter"/>
</dbReference>
<dbReference type="STRING" id="1434700.SAMN06296427_10323"/>
<keyword evidence="4 6" id="KW-0808">Transferase</keyword>
<evidence type="ECO:0000256" key="1">
    <source>
        <dbReference type="ARBA" id="ARBA00022490"/>
    </source>
</evidence>
<keyword evidence="1 6" id="KW-0963">Cytoplasm</keyword>
<evidence type="ECO:0000256" key="2">
    <source>
        <dbReference type="ARBA" id="ARBA00022552"/>
    </source>
</evidence>
<comment type="caution">
    <text evidence="6">Lacks conserved residue(s) required for the propagation of feature annotation.</text>
</comment>
<feature type="binding site" evidence="6">
    <location>
        <begin position="122"/>
        <end position="123"/>
    </location>
    <ligand>
        <name>S-adenosyl-L-methionine</name>
        <dbReference type="ChEBI" id="CHEBI:59789"/>
    </ligand>
</feature>
<name>A0A1W1ZLD1_9FLAO</name>
<dbReference type="Pfam" id="PF02527">
    <property type="entry name" value="GidB"/>
    <property type="match status" value="1"/>
</dbReference>
<evidence type="ECO:0000256" key="5">
    <source>
        <dbReference type="ARBA" id="ARBA00022691"/>
    </source>
</evidence>